<evidence type="ECO:0000313" key="11">
    <source>
        <dbReference type="Proteomes" id="UP000054858"/>
    </source>
</evidence>
<comment type="subcellular location">
    <subcellularLocation>
        <location evidence="9">Cell inner membrane</location>
        <topology evidence="9">Multi-pass membrane protein</topology>
    </subcellularLocation>
    <subcellularLocation>
        <location evidence="1">Cell membrane</location>
        <topology evidence="1">Multi-pass membrane protein</topology>
    </subcellularLocation>
</comment>
<feature type="transmembrane region" description="Helical" evidence="9">
    <location>
        <begin position="309"/>
        <end position="328"/>
    </location>
</feature>
<dbReference type="GO" id="GO:0015818">
    <property type="term" value="P:isoleucine transport"/>
    <property type="evidence" value="ECO:0007669"/>
    <property type="project" value="TreeGrafter"/>
</dbReference>
<evidence type="ECO:0000256" key="6">
    <source>
        <dbReference type="ARBA" id="ARBA00022970"/>
    </source>
</evidence>
<sequence>MPQIRSMLMYGFAMFAMFFGSGNLVFPLQIGYENGDHWLLGFAGLLITGIILPFLGLFVIKLHQGNYQSFFGGAGRLAQVVLPFAMLSLLGSFGVVPRCITVAYGSMDYMMPGMSLMTFSFLFCLAMYLVCLNDRWMVNILGKWMSPVLLIILIILTAMAIFHSPEPTSHHKAKEAFATGFLTGYQTMDLFAAFFFSALTFTQIQNKLPAGTSSQELIRFAIKSSLIAAILLAMIYLGFVYLGAHYSFLIQDVPAESMLPTIAFYTMGKKATTLIGFAMLFSCLSTAIALNNLYARYLCNLFNLKENKFYRVVLLTTGIAFIISLFDFRGIAAFLQPILEAFYPGIIGLVLISIVIKRHQPLKMYLFYIITLITISYSYLK</sequence>
<dbReference type="GO" id="GO:0005304">
    <property type="term" value="F:L-valine transmembrane transporter activity"/>
    <property type="evidence" value="ECO:0007669"/>
    <property type="project" value="TreeGrafter"/>
</dbReference>
<accession>A0A0W0XH61</accession>
<keyword evidence="6 9" id="KW-0029">Amino-acid transport</keyword>
<keyword evidence="4" id="KW-1003">Cell membrane</keyword>
<comment type="function">
    <text evidence="9">Component of the transport system for branched-chain amino acids.</text>
</comment>
<keyword evidence="7 9" id="KW-1133">Transmembrane helix</keyword>
<evidence type="ECO:0000256" key="5">
    <source>
        <dbReference type="ARBA" id="ARBA00022692"/>
    </source>
</evidence>
<feature type="transmembrane region" description="Helical" evidence="9">
    <location>
        <begin position="362"/>
        <end position="380"/>
    </location>
</feature>
<name>A0A0W0XH61_9GAMM</name>
<dbReference type="RefSeq" id="WP_025384843.1">
    <property type="nucleotide sequence ID" value="NZ_LCUA01000018.1"/>
</dbReference>
<dbReference type="InterPro" id="IPR004685">
    <property type="entry name" value="Brnchd-chn_aa_trnsp_Livcs"/>
</dbReference>
<keyword evidence="3 9" id="KW-0813">Transport</keyword>
<evidence type="ECO:0000256" key="8">
    <source>
        <dbReference type="ARBA" id="ARBA00023136"/>
    </source>
</evidence>
<gene>
    <name evidence="10" type="primary">brnQ</name>
    <name evidence="10" type="ORF">Loak_0326</name>
</gene>
<feature type="transmembrane region" description="Helical" evidence="9">
    <location>
        <begin position="38"/>
        <end position="60"/>
    </location>
</feature>
<dbReference type="EMBL" id="LNYP01000006">
    <property type="protein sequence ID" value="KTD43776.1"/>
    <property type="molecule type" value="Genomic_DNA"/>
</dbReference>
<feature type="transmembrane region" description="Helical" evidence="9">
    <location>
        <begin position="110"/>
        <end position="132"/>
    </location>
</feature>
<dbReference type="PANTHER" id="PTHR30588">
    <property type="entry name" value="BRANCHED-CHAIN AMINO ACID TRANSPORT SYSTEM 2 CARRIER PROTEIN"/>
    <property type="match status" value="1"/>
</dbReference>
<evidence type="ECO:0000256" key="9">
    <source>
        <dbReference type="RuleBase" id="RU362122"/>
    </source>
</evidence>
<keyword evidence="5 9" id="KW-0812">Transmembrane</keyword>
<evidence type="ECO:0000313" key="10">
    <source>
        <dbReference type="EMBL" id="KTD43776.1"/>
    </source>
</evidence>
<evidence type="ECO:0000256" key="7">
    <source>
        <dbReference type="ARBA" id="ARBA00022989"/>
    </source>
</evidence>
<dbReference type="Pfam" id="PF05525">
    <property type="entry name" value="Branch_AA_trans"/>
    <property type="match status" value="1"/>
</dbReference>
<proteinExistence type="inferred from homology"/>
<comment type="caution">
    <text evidence="10">The sequence shown here is derived from an EMBL/GenBank/DDBJ whole genome shotgun (WGS) entry which is preliminary data.</text>
</comment>
<dbReference type="GO" id="GO:0015188">
    <property type="term" value="F:L-isoleucine transmembrane transporter activity"/>
    <property type="evidence" value="ECO:0007669"/>
    <property type="project" value="TreeGrafter"/>
</dbReference>
<dbReference type="GO" id="GO:0015190">
    <property type="term" value="F:L-leucine transmembrane transporter activity"/>
    <property type="evidence" value="ECO:0007669"/>
    <property type="project" value="TreeGrafter"/>
</dbReference>
<reference evidence="10 11" key="1">
    <citation type="submission" date="2015-11" db="EMBL/GenBank/DDBJ databases">
        <title>Genomic analysis of 38 Legionella species identifies large and diverse effector repertoires.</title>
        <authorList>
            <person name="Burstein D."/>
            <person name="Amaro F."/>
            <person name="Zusman T."/>
            <person name="Lifshitz Z."/>
            <person name="Cohen O."/>
            <person name="Gilbert J.A."/>
            <person name="Pupko T."/>
            <person name="Shuman H.A."/>
            <person name="Segal G."/>
        </authorList>
    </citation>
    <scope>NUCLEOTIDE SEQUENCE [LARGE SCALE GENOMIC DNA]</scope>
    <source>
        <strain evidence="10 11">Oak Ridge-10</strain>
    </source>
</reference>
<feature type="transmembrane region" description="Helical" evidence="9">
    <location>
        <begin position="334"/>
        <end position="355"/>
    </location>
</feature>
<keyword evidence="8 9" id="KW-0472">Membrane</keyword>
<dbReference type="PATRIC" id="fig|29423.5.peg.340"/>
<feature type="transmembrane region" description="Helical" evidence="9">
    <location>
        <begin position="220"/>
        <end position="244"/>
    </location>
</feature>
<dbReference type="GO" id="GO:0015820">
    <property type="term" value="P:L-leucine transport"/>
    <property type="evidence" value="ECO:0007669"/>
    <property type="project" value="TreeGrafter"/>
</dbReference>
<protein>
    <recommendedName>
        <fullName evidence="9">Branched-chain amino acid transport system carrier protein</fullName>
    </recommendedName>
</protein>
<comment type="similarity">
    <text evidence="2 9">Belongs to the branched chain amino acid transporter family.</text>
</comment>
<dbReference type="Proteomes" id="UP000054858">
    <property type="component" value="Unassembled WGS sequence"/>
</dbReference>
<organism evidence="10 11">
    <name type="scientific">Legionella oakridgensis</name>
    <dbReference type="NCBI Taxonomy" id="29423"/>
    <lineage>
        <taxon>Bacteria</taxon>
        <taxon>Pseudomonadati</taxon>
        <taxon>Pseudomonadota</taxon>
        <taxon>Gammaproteobacteria</taxon>
        <taxon>Legionellales</taxon>
        <taxon>Legionellaceae</taxon>
        <taxon>Legionella</taxon>
    </lineage>
</organism>
<dbReference type="PANTHER" id="PTHR30588:SF0">
    <property type="entry name" value="BRANCHED-CHAIN AMINO ACID PERMEASE BRNQ"/>
    <property type="match status" value="1"/>
</dbReference>
<evidence type="ECO:0000256" key="4">
    <source>
        <dbReference type="ARBA" id="ARBA00022475"/>
    </source>
</evidence>
<comment type="caution">
    <text evidence="9">Lacks conserved residue(s) required for the propagation of feature annotation.</text>
</comment>
<feature type="transmembrane region" description="Helical" evidence="9">
    <location>
        <begin position="80"/>
        <end position="104"/>
    </location>
</feature>
<dbReference type="AlphaFoldDB" id="A0A0W0XH61"/>
<evidence type="ECO:0000256" key="1">
    <source>
        <dbReference type="ARBA" id="ARBA00004651"/>
    </source>
</evidence>
<evidence type="ECO:0000256" key="2">
    <source>
        <dbReference type="ARBA" id="ARBA00008540"/>
    </source>
</evidence>
<feature type="transmembrane region" description="Helical" evidence="9">
    <location>
        <begin position="176"/>
        <end position="199"/>
    </location>
</feature>
<feature type="transmembrane region" description="Helical" evidence="9">
    <location>
        <begin position="274"/>
        <end position="297"/>
    </location>
</feature>
<dbReference type="GO" id="GO:0005886">
    <property type="term" value="C:plasma membrane"/>
    <property type="evidence" value="ECO:0007669"/>
    <property type="project" value="UniProtKB-SubCell"/>
</dbReference>
<feature type="transmembrane region" description="Helical" evidence="9">
    <location>
        <begin position="144"/>
        <end position="164"/>
    </location>
</feature>
<evidence type="ECO:0000256" key="3">
    <source>
        <dbReference type="ARBA" id="ARBA00022448"/>
    </source>
</evidence>
<feature type="transmembrane region" description="Helical" evidence="9">
    <location>
        <begin position="7"/>
        <end position="26"/>
    </location>
</feature>